<accession>A0A8K0KV90</accession>
<sequence length="317" mass="35083">MTSLLPSHPPVHIHRTVPIAPSIALSRLESYLASLRTTPHHHPDALLTPAGVNFHPSSGPNGNLQITNLRRVLAGLKGENLSLSPDDLLSLELLARKDGGSNTHQDQEYGQGQEESFVFDGDVLRRRLRGGVGLSGIGPSASRGLARSDGTPVRGVLKKRRLEDADGAEGGDSQESVSQYALNRRDERRGSSVKLEPGQHSEEEEEEEEEKPDKSWMDLEAWQGEQEVMEGEVGERSMPVVKEGGVEPVVRETEEGRGGQVRVKREEGDEGEGERKPLTKEQKERRKAEKKRRAKDAQRANHGMKRVKREEVDLDSD</sequence>
<reference evidence="2" key="1">
    <citation type="submission" date="2021-07" db="EMBL/GenBank/DDBJ databases">
        <title>Elsinoe batatas strain:CRI-CJ2 Genome sequencing and assembly.</title>
        <authorList>
            <person name="Huang L."/>
        </authorList>
    </citation>
    <scope>NUCLEOTIDE SEQUENCE</scope>
    <source>
        <strain evidence="2">CRI-CJ2</strain>
    </source>
</reference>
<comment type="caution">
    <text evidence="2">The sequence shown here is derived from an EMBL/GenBank/DDBJ whole genome shotgun (WGS) entry which is preliminary data.</text>
</comment>
<name>A0A8K0KV90_9PEZI</name>
<dbReference type="EMBL" id="JAESVG020000010">
    <property type="protein sequence ID" value="KAG8623872.1"/>
    <property type="molecule type" value="Genomic_DNA"/>
</dbReference>
<evidence type="ECO:0000313" key="2">
    <source>
        <dbReference type="EMBL" id="KAG8623872.1"/>
    </source>
</evidence>
<evidence type="ECO:0000313" key="3">
    <source>
        <dbReference type="Proteomes" id="UP000809789"/>
    </source>
</evidence>
<evidence type="ECO:0000256" key="1">
    <source>
        <dbReference type="SAM" id="MobiDB-lite"/>
    </source>
</evidence>
<gene>
    <name evidence="2" type="ORF">KVT40_008848</name>
</gene>
<dbReference type="AlphaFoldDB" id="A0A8K0KV90"/>
<organism evidence="2 3">
    <name type="scientific">Elsinoe batatas</name>
    <dbReference type="NCBI Taxonomy" id="2601811"/>
    <lineage>
        <taxon>Eukaryota</taxon>
        <taxon>Fungi</taxon>
        <taxon>Dikarya</taxon>
        <taxon>Ascomycota</taxon>
        <taxon>Pezizomycotina</taxon>
        <taxon>Dothideomycetes</taxon>
        <taxon>Dothideomycetidae</taxon>
        <taxon>Myriangiales</taxon>
        <taxon>Elsinoaceae</taxon>
        <taxon>Elsinoe</taxon>
    </lineage>
</organism>
<feature type="compositionally biased region" description="Low complexity" evidence="1">
    <location>
        <begin position="239"/>
        <end position="248"/>
    </location>
</feature>
<feature type="compositionally biased region" description="Basic and acidic residues" evidence="1">
    <location>
        <begin position="249"/>
        <end position="287"/>
    </location>
</feature>
<proteinExistence type="predicted"/>
<protein>
    <submittedName>
        <fullName evidence="2">Uncharacterized protein</fullName>
    </submittedName>
</protein>
<dbReference type="Proteomes" id="UP000809789">
    <property type="component" value="Unassembled WGS sequence"/>
</dbReference>
<feature type="region of interest" description="Disordered" evidence="1">
    <location>
        <begin position="132"/>
        <end position="317"/>
    </location>
</feature>
<keyword evidence="3" id="KW-1185">Reference proteome</keyword>
<dbReference type="OrthoDB" id="5426872at2759"/>